<comment type="caution">
    <text evidence="1">The sequence shown here is derived from an EMBL/GenBank/DDBJ whole genome shotgun (WGS) entry which is preliminary data.</text>
</comment>
<dbReference type="EMBL" id="CM042890">
    <property type="protein sequence ID" value="KAI4312626.1"/>
    <property type="molecule type" value="Genomic_DNA"/>
</dbReference>
<evidence type="ECO:0000313" key="2">
    <source>
        <dbReference type="Proteomes" id="UP001057402"/>
    </source>
</evidence>
<evidence type="ECO:0000313" key="1">
    <source>
        <dbReference type="EMBL" id="KAI4312626.1"/>
    </source>
</evidence>
<dbReference type="Proteomes" id="UP001057402">
    <property type="component" value="Chromosome 11"/>
</dbReference>
<name>A0ACB9LMP9_9MYRT</name>
<organism evidence="1 2">
    <name type="scientific">Melastoma candidum</name>
    <dbReference type="NCBI Taxonomy" id="119954"/>
    <lineage>
        <taxon>Eukaryota</taxon>
        <taxon>Viridiplantae</taxon>
        <taxon>Streptophyta</taxon>
        <taxon>Embryophyta</taxon>
        <taxon>Tracheophyta</taxon>
        <taxon>Spermatophyta</taxon>
        <taxon>Magnoliopsida</taxon>
        <taxon>eudicotyledons</taxon>
        <taxon>Gunneridae</taxon>
        <taxon>Pentapetalae</taxon>
        <taxon>rosids</taxon>
        <taxon>malvids</taxon>
        <taxon>Myrtales</taxon>
        <taxon>Melastomataceae</taxon>
        <taxon>Melastomatoideae</taxon>
        <taxon>Melastomateae</taxon>
        <taxon>Melastoma</taxon>
    </lineage>
</organism>
<proteinExistence type="predicted"/>
<protein>
    <submittedName>
        <fullName evidence="1">Uncharacterized protein</fullName>
    </submittedName>
</protein>
<keyword evidence="2" id="KW-1185">Reference proteome</keyword>
<reference evidence="2" key="1">
    <citation type="journal article" date="2023" name="Front. Plant Sci.">
        <title>Chromosomal-level genome assembly of Melastoma candidum provides insights into trichome evolution.</title>
        <authorList>
            <person name="Zhong Y."/>
            <person name="Wu W."/>
            <person name="Sun C."/>
            <person name="Zou P."/>
            <person name="Liu Y."/>
            <person name="Dai S."/>
            <person name="Zhou R."/>
        </authorList>
    </citation>
    <scope>NUCLEOTIDE SEQUENCE [LARGE SCALE GENOMIC DNA]</scope>
</reference>
<sequence length="128" mass="14927">MIIEYRQLNKATKGGGYKIPTAGDLIDRVSLSQPKFFFKFDLKSGYWQVKMEEDWVPLTAFNAPEGMFEWLVMPFGLKNAPGVFPRKMDNAFKQVRKFCVVYIDDVLVYSQTEADEMRHLDKVTDVFR</sequence>
<gene>
    <name evidence="1" type="ORF">MLD38_037430</name>
</gene>
<accession>A0ACB9LMP9</accession>